<dbReference type="Pfam" id="PF16815">
    <property type="entry name" value="HRI1"/>
    <property type="match status" value="1"/>
</dbReference>
<gene>
    <name evidence="7" type="ORF">HG536_0H03810</name>
</gene>
<evidence type="ECO:0000313" key="7">
    <source>
        <dbReference type="EMBL" id="QLL35005.1"/>
    </source>
</evidence>
<dbReference type="GO" id="GO:0005634">
    <property type="term" value="C:nucleus"/>
    <property type="evidence" value="ECO:0007669"/>
    <property type="project" value="UniProtKB-SubCell"/>
</dbReference>
<evidence type="ECO:0000256" key="5">
    <source>
        <dbReference type="ARBA" id="ARBA00022490"/>
    </source>
</evidence>
<reference evidence="7 8" key="1">
    <citation type="submission" date="2020-06" db="EMBL/GenBank/DDBJ databases">
        <title>The yeast mating-type switching endonuclease HO is a domesticated member of an unorthodox homing genetic element family.</title>
        <authorList>
            <person name="Coughlan A.Y."/>
            <person name="Lombardi L."/>
            <person name="Braun-Galleani S."/>
            <person name="Martos A.R."/>
            <person name="Galeote V."/>
            <person name="Bigey F."/>
            <person name="Dequin S."/>
            <person name="Byrne K.P."/>
            <person name="Wolfe K.H."/>
        </authorList>
    </citation>
    <scope>NUCLEOTIDE SEQUENCE [LARGE SCALE GENOMIC DNA]</scope>
    <source>
        <strain evidence="7 8">CBS764</strain>
    </source>
</reference>
<dbReference type="AlphaFoldDB" id="A0A7G3ZNB9"/>
<organism evidence="7 8">
    <name type="scientific">Torulaspora globosa</name>
    <dbReference type="NCBI Taxonomy" id="48254"/>
    <lineage>
        <taxon>Eukaryota</taxon>
        <taxon>Fungi</taxon>
        <taxon>Dikarya</taxon>
        <taxon>Ascomycota</taxon>
        <taxon>Saccharomycotina</taxon>
        <taxon>Saccharomycetes</taxon>
        <taxon>Saccharomycetales</taxon>
        <taxon>Saccharomycetaceae</taxon>
        <taxon>Torulaspora</taxon>
    </lineage>
</organism>
<dbReference type="InterPro" id="IPR031818">
    <property type="entry name" value="Hri1"/>
</dbReference>
<evidence type="ECO:0000256" key="6">
    <source>
        <dbReference type="ARBA" id="ARBA00023242"/>
    </source>
</evidence>
<evidence type="ECO:0000313" key="8">
    <source>
        <dbReference type="Proteomes" id="UP000515788"/>
    </source>
</evidence>
<evidence type="ECO:0000256" key="3">
    <source>
        <dbReference type="ARBA" id="ARBA00005229"/>
    </source>
</evidence>
<keyword evidence="6" id="KW-0539">Nucleus</keyword>
<dbReference type="Proteomes" id="UP000515788">
    <property type="component" value="Chromosome 8"/>
</dbReference>
<accession>A0A7G3ZNB9</accession>
<dbReference type="OrthoDB" id="4045395at2759"/>
<sequence>MPDLLKRVAFQVGLVPNERAFALSSVSNDGHYISLRPFVKPQGPSEEAFPFEWAFAGTNKHVTVTQVKPNVVNQDFNFWFDVNVYLDAPNTHRGVIKTTWETWESGCLAETGSVFPEGFNNEGVAFFELWQPLDPTKEELVIKSEKNEASADSAKSVVFKTAEGSGYDGLLIVTGKWAQGFLSKQNVGKIEGLNFIRAQETQTSSVADVIFQYGQECNKFPRKFNGVKLGDVIDANGLKWDVIESYQ</sequence>
<dbReference type="Gene3D" id="2.40.128.310">
    <property type="entry name" value="Protein HRI1, C-terminal domain"/>
    <property type="match status" value="1"/>
</dbReference>
<dbReference type="RefSeq" id="XP_037141679.1">
    <property type="nucleotide sequence ID" value="XM_037285783.1"/>
</dbReference>
<name>A0A7G3ZNB9_9SACH</name>
<dbReference type="InterPro" id="IPR038744">
    <property type="entry name" value="Hri1_N"/>
</dbReference>
<evidence type="ECO:0000256" key="2">
    <source>
        <dbReference type="ARBA" id="ARBA00004496"/>
    </source>
</evidence>
<dbReference type="CDD" id="cd11693">
    <property type="entry name" value="HRI1_C_like"/>
    <property type="match status" value="1"/>
</dbReference>
<dbReference type="GeneID" id="59328271"/>
<dbReference type="Gene3D" id="2.40.128.320">
    <property type="entry name" value="Protein HRI1, N-terminal domain"/>
    <property type="match status" value="1"/>
</dbReference>
<evidence type="ECO:0000256" key="1">
    <source>
        <dbReference type="ARBA" id="ARBA00004123"/>
    </source>
</evidence>
<dbReference type="InterPro" id="IPR043047">
    <property type="entry name" value="Hri1_N_sf"/>
</dbReference>
<keyword evidence="8" id="KW-1185">Reference proteome</keyword>
<comment type="similarity">
    <text evidence="3">Belongs to the HRI1 family.</text>
</comment>
<proteinExistence type="inferred from homology"/>
<dbReference type="EMBL" id="CP059253">
    <property type="protein sequence ID" value="QLL35005.1"/>
    <property type="molecule type" value="Genomic_DNA"/>
</dbReference>
<evidence type="ECO:0000256" key="4">
    <source>
        <dbReference type="ARBA" id="ARBA00017063"/>
    </source>
</evidence>
<dbReference type="GO" id="GO:0005737">
    <property type="term" value="C:cytoplasm"/>
    <property type="evidence" value="ECO:0007669"/>
    <property type="project" value="UniProtKB-SubCell"/>
</dbReference>
<keyword evidence="5" id="KW-0963">Cytoplasm</keyword>
<comment type="subcellular location">
    <subcellularLocation>
        <location evidence="2">Cytoplasm</location>
    </subcellularLocation>
    <subcellularLocation>
        <location evidence="1">Nucleus</location>
    </subcellularLocation>
</comment>
<dbReference type="CDD" id="cd11692">
    <property type="entry name" value="HRI1_N_like"/>
    <property type="match status" value="1"/>
</dbReference>
<protein>
    <recommendedName>
        <fullName evidence="4">Protein HRI1</fullName>
    </recommendedName>
</protein>
<dbReference type="KEGG" id="tgb:HG536_0H03810"/>